<keyword evidence="1" id="KW-0489">Methyltransferase</keyword>
<name>A0AAW9KD34_CARML</name>
<dbReference type="SUPFAM" id="SSF53335">
    <property type="entry name" value="S-adenosyl-L-methionine-dependent methyltransferases"/>
    <property type="match status" value="1"/>
</dbReference>
<comment type="caution">
    <text evidence="1">The sequence shown here is derived from an EMBL/GenBank/DDBJ whole genome shotgun (WGS) entry which is preliminary data.</text>
</comment>
<reference evidence="1" key="1">
    <citation type="submission" date="2023-08" db="EMBL/GenBank/DDBJ databases">
        <title>Genomic characterization of piscicolin 126 produced by Carnobacterium maltaromaticum CM22 strain isolated from salmon (Salmo salar).</title>
        <authorList>
            <person name="Gonzalez-Gragera E."/>
            <person name="Garcia-Lopez J.D."/>
            <person name="Teso-Perez C."/>
            <person name="Gimenez-Hernandez I."/>
            <person name="Peralta-Sanchez J.M."/>
            <person name="Valdivia E."/>
            <person name="Montalban-Lopez M."/>
            <person name="Martin-Platero A.M."/>
            <person name="Banos A."/>
            <person name="Martinez-Bueno M."/>
        </authorList>
    </citation>
    <scope>NUCLEOTIDE SEQUENCE</scope>
    <source>
        <strain evidence="1">CM22</strain>
    </source>
</reference>
<accession>A0AAW9KD34</accession>
<gene>
    <name evidence="1" type="ORF">RAK27_15310</name>
</gene>
<sequence>MLERAMHYSHTLLKQAITNGDSVIDATVGNGGDTVFLASLVGPFGKVFGFDIQKEAIETTQQKLLLTGLTEQVELFQQGHETIDSVLPKNSQIAAAIFNLGYLPTSDKSIITQADTTLLAIEHILPRLRKTGLVVIVVYYGHDGGLAEKDAVLNYCQTLPQEEFNVLQYGFINQRNQPPFLLAIEKK</sequence>
<dbReference type="AlphaFoldDB" id="A0AAW9KD34"/>
<dbReference type="Gene3D" id="3.40.50.150">
    <property type="entry name" value="Vaccinia Virus protein VP39"/>
    <property type="match status" value="1"/>
</dbReference>
<dbReference type="RefSeq" id="WP_010050168.1">
    <property type="nucleotide sequence ID" value="NZ_BJOJ01000034.1"/>
</dbReference>
<dbReference type="GO" id="GO:0008168">
    <property type="term" value="F:methyltransferase activity"/>
    <property type="evidence" value="ECO:0007669"/>
    <property type="project" value="UniProtKB-KW"/>
</dbReference>
<dbReference type="Proteomes" id="UP001290462">
    <property type="component" value="Unassembled WGS sequence"/>
</dbReference>
<proteinExistence type="predicted"/>
<evidence type="ECO:0000313" key="2">
    <source>
        <dbReference type="Proteomes" id="UP001290462"/>
    </source>
</evidence>
<dbReference type="GeneID" id="83606612"/>
<evidence type="ECO:0000313" key="1">
    <source>
        <dbReference type="EMBL" id="MDZ5760003.1"/>
    </source>
</evidence>
<dbReference type="GO" id="GO:0032259">
    <property type="term" value="P:methylation"/>
    <property type="evidence" value="ECO:0007669"/>
    <property type="project" value="UniProtKB-KW"/>
</dbReference>
<dbReference type="Pfam" id="PF06962">
    <property type="entry name" value="rRNA_methylase"/>
    <property type="match status" value="1"/>
</dbReference>
<keyword evidence="1" id="KW-0808">Transferase</keyword>
<dbReference type="EMBL" id="JAVBVO010000005">
    <property type="protein sequence ID" value="MDZ5760003.1"/>
    <property type="molecule type" value="Genomic_DNA"/>
</dbReference>
<dbReference type="CDD" id="cd02440">
    <property type="entry name" value="AdoMet_MTases"/>
    <property type="match status" value="1"/>
</dbReference>
<dbReference type="InterPro" id="IPR010719">
    <property type="entry name" value="MnmM_MeTrfase"/>
</dbReference>
<dbReference type="PANTHER" id="PTHR35276">
    <property type="entry name" value="S-ADENOSYL-L-METHIONINE-DEPENDENT METHYLTRANSFERASES SUPERFAMILY PROTEIN"/>
    <property type="match status" value="1"/>
</dbReference>
<organism evidence="1 2">
    <name type="scientific">Carnobacterium maltaromaticum</name>
    <name type="common">Carnobacterium piscicola</name>
    <dbReference type="NCBI Taxonomy" id="2751"/>
    <lineage>
        <taxon>Bacteria</taxon>
        <taxon>Bacillati</taxon>
        <taxon>Bacillota</taxon>
        <taxon>Bacilli</taxon>
        <taxon>Lactobacillales</taxon>
        <taxon>Carnobacteriaceae</taxon>
        <taxon>Carnobacterium</taxon>
    </lineage>
</organism>
<dbReference type="InterPro" id="IPR029063">
    <property type="entry name" value="SAM-dependent_MTases_sf"/>
</dbReference>
<dbReference type="PANTHER" id="PTHR35276:SF1">
    <property type="entry name" value="TRNA (MNM(5)S(2)U34)-METHYLTRANSFERASE, CHLOROPLASTIC"/>
    <property type="match status" value="1"/>
</dbReference>
<protein>
    <submittedName>
        <fullName evidence="1">Class I SAM-dependent methyltransferase</fullName>
    </submittedName>
</protein>